<dbReference type="EMBL" id="QRGR01000008">
    <property type="protein sequence ID" value="RDV15634.1"/>
    <property type="molecule type" value="Genomic_DNA"/>
</dbReference>
<evidence type="ECO:0000313" key="3">
    <source>
        <dbReference type="Proteomes" id="UP000256708"/>
    </source>
</evidence>
<dbReference type="Proteomes" id="UP000256708">
    <property type="component" value="Unassembled WGS sequence"/>
</dbReference>
<reference evidence="3" key="1">
    <citation type="submission" date="2018-08" db="EMBL/GenBank/DDBJ databases">
        <authorList>
            <person name="Liu Z.-W."/>
            <person name="Du Z.-J."/>
        </authorList>
    </citation>
    <scope>NUCLEOTIDE SEQUENCE [LARGE SCALE GENOMIC DNA]</scope>
    <source>
        <strain evidence="3">H4X</strain>
    </source>
</reference>
<feature type="chain" id="PRO_5017653617" evidence="1">
    <location>
        <begin position="26"/>
        <end position="180"/>
    </location>
</feature>
<protein>
    <submittedName>
        <fullName evidence="2">Uncharacterized protein</fullName>
    </submittedName>
</protein>
<organism evidence="2 3">
    <name type="scientific">Pontibacter diazotrophicus</name>
    <dbReference type="NCBI Taxonomy" id="1400979"/>
    <lineage>
        <taxon>Bacteria</taxon>
        <taxon>Pseudomonadati</taxon>
        <taxon>Bacteroidota</taxon>
        <taxon>Cytophagia</taxon>
        <taxon>Cytophagales</taxon>
        <taxon>Hymenobacteraceae</taxon>
        <taxon>Pontibacter</taxon>
    </lineage>
</organism>
<keyword evidence="3" id="KW-1185">Reference proteome</keyword>
<feature type="signal peptide" evidence="1">
    <location>
        <begin position="1"/>
        <end position="25"/>
    </location>
</feature>
<accession>A0A3D8LED1</accession>
<name>A0A3D8LED1_9BACT</name>
<dbReference type="RefSeq" id="WP_115565229.1">
    <property type="nucleotide sequence ID" value="NZ_QRGR01000008.1"/>
</dbReference>
<dbReference type="OrthoDB" id="703071at2"/>
<dbReference type="AlphaFoldDB" id="A0A3D8LED1"/>
<keyword evidence="1" id="KW-0732">Signal</keyword>
<evidence type="ECO:0000313" key="2">
    <source>
        <dbReference type="EMBL" id="RDV15634.1"/>
    </source>
</evidence>
<comment type="caution">
    <text evidence="2">The sequence shown here is derived from an EMBL/GenBank/DDBJ whole genome shotgun (WGS) entry which is preliminary data.</text>
</comment>
<gene>
    <name evidence="2" type="ORF">DXT99_09130</name>
</gene>
<evidence type="ECO:0000256" key="1">
    <source>
        <dbReference type="SAM" id="SignalP"/>
    </source>
</evidence>
<sequence length="180" mass="19862">MKIKSAGKVVAGVFFILCCGFRAHAQSSQQAGVEFDNSNVKLFGQGSGLGDEDAGKKNRQKLFKLHRAYAYKVMFLDGVEREVTGRIKYEKQSASYTLASKDEEIKASDTQYIYRVDKASGDTIAGTSYNNQWLFPVISGKINGYSTYAENSAGYVTHISQTVSSCSLLNLVISRLVRKQ</sequence>
<proteinExistence type="predicted"/>